<proteinExistence type="predicted"/>
<organism evidence="10 11">
    <name type="scientific">Coccomyxa subellipsoidea</name>
    <dbReference type="NCBI Taxonomy" id="248742"/>
    <lineage>
        <taxon>Eukaryota</taxon>
        <taxon>Viridiplantae</taxon>
        <taxon>Chlorophyta</taxon>
        <taxon>core chlorophytes</taxon>
        <taxon>Trebouxiophyceae</taxon>
        <taxon>Trebouxiophyceae incertae sedis</taxon>
        <taxon>Coccomyxaceae</taxon>
        <taxon>Coccomyxa</taxon>
    </lineage>
</organism>
<protein>
    <recommendedName>
        <fullName evidence="12">Golgin-84</fullName>
    </recommendedName>
</protein>
<accession>A0ABR2YVE3</accession>
<keyword evidence="11" id="KW-1185">Reference proteome</keyword>
<evidence type="ECO:0000256" key="1">
    <source>
        <dbReference type="ARBA" id="ARBA00004194"/>
    </source>
</evidence>
<dbReference type="Gene3D" id="1.20.5.1000">
    <property type="entry name" value="arf6 gtpase in complex with a specific effector, jip4"/>
    <property type="match status" value="1"/>
</dbReference>
<dbReference type="Proteomes" id="UP001491310">
    <property type="component" value="Unassembled WGS sequence"/>
</dbReference>
<feature type="coiled-coil region" evidence="7">
    <location>
        <begin position="205"/>
        <end position="349"/>
    </location>
</feature>
<dbReference type="PANTHER" id="PTHR13815:SF7">
    <property type="entry name" value="GOLGIN SUBFAMILY A MEMBER 5"/>
    <property type="match status" value="1"/>
</dbReference>
<evidence type="ECO:0000313" key="10">
    <source>
        <dbReference type="EMBL" id="KAK9915838.1"/>
    </source>
</evidence>
<dbReference type="EMBL" id="JALJOT010000004">
    <property type="protein sequence ID" value="KAK9915838.1"/>
    <property type="molecule type" value="Genomic_DNA"/>
</dbReference>
<feature type="transmembrane region" description="Helical" evidence="9">
    <location>
        <begin position="593"/>
        <end position="613"/>
    </location>
</feature>
<keyword evidence="4" id="KW-0333">Golgi apparatus</keyword>
<keyword evidence="5 7" id="KW-0175">Coiled coil</keyword>
<evidence type="ECO:0000256" key="7">
    <source>
        <dbReference type="SAM" id="Coils"/>
    </source>
</evidence>
<gene>
    <name evidence="10" type="ORF">WJX75_004881</name>
</gene>
<reference evidence="10 11" key="1">
    <citation type="journal article" date="2024" name="Nat. Commun.">
        <title>Phylogenomics reveals the evolutionary origins of lichenization in chlorophyte algae.</title>
        <authorList>
            <person name="Puginier C."/>
            <person name="Libourel C."/>
            <person name="Otte J."/>
            <person name="Skaloud P."/>
            <person name="Haon M."/>
            <person name="Grisel S."/>
            <person name="Petersen M."/>
            <person name="Berrin J.G."/>
            <person name="Delaux P.M."/>
            <person name="Dal Grande F."/>
            <person name="Keller J."/>
        </authorList>
    </citation>
    <scope>NUCLEOTIDE SEQUENCE [LARGE SCALE GENOMIC DNA]</scope>
    <source>
        <strain evidence="10 11">SAG 216-7</strain>
    </source>
</reference>
<feature type="region of interest" description="Disordered" evidence="8">
    <location>
        <begin position="147"/>
        <end position="184"/>
    </location>
</feature>
<feature type="region of interest" description="Disordered" evidence="8">
    <location>
        <begin position="104"/>
        <end position="134"/>
    </location>
</feature>
<evidence type="ECO:0000313" key="11">
    <source>
        <dbReference type="Proteomes" id="UP001491310"/>
    </source>
</evidence>
<keyword evidence="3 9" id="KW-1133">Transmembrane helix</keyword>
<comment type="subcellular location">
    <subcellularLocation>
        <location evidence="1">Golgi apparatus membrane</location>
        <topology evidence="1">Single-pass membrane protein</topology>
    </subcellularLocation>
</comment>
<comment type="caution">
    <text evidence="10">The sequence shown here is derived from an EMBL/GenBank/DDBJ whole genome shotgun (WGS) entry which is preliminary data.</text>
</comment>
<evidence type="ECO:0000256" key="4">
    <source>
        <dbReference type="ARBA" id="ARBA00023034"/>
    </source>
</evidence>
<feature type="coiled-coil region" evidence="7">
    <location>
        <begin position="428"/>
        <end position="538"/>
    </location>
</feature>
<name>A0ABR2YVE3_9CHLO</name>
<sequence length="638" mass="69090">MANWLQNRLRAAEDLLEAVDRTAKTVAVPRWDQQDAPNTVAGRRLPEQAAVPPVSVPKMSLESAVGETPKVKQAETQEAGKRENYALSNLMGTKIQTDDLVLSSGKAAEKPAESTKASSDVSPAQPDIPFAPRSAQIPFYSNTSAGMLQVPTRKSGPIRWEPPRPATSEEEAISAAAAAAGPPVGDIGPGSESAEMQAAASNEREVRLGRVIEQLRRRLDQLRGENEQLEEELRSADSKLTETAGRVGSLEEELAKAEVARVSAEASASSALAVQQLAQEELERERAAMAASLAHAEAQASKLAEENARLQTESQASQEDMVAALRAEAAAAERRLEEERGAHAEARRSFVAREAELEAGLADSAAALTAMQRSLDDRARRCAQAEQRALSAEQRADALAQDLASQAQLTARTDGAGSQGVPDPQHDAVEVETLRKALEEQGAALQEAAAQRQAAEERARRLQQDVERLSVELHESGPASDLQRQFREVTELLYLKQTQLERLAAEKAAQQLSLERELAAVREQAERVNRRMKNDRSAGYLAEGDVVVPMEAMGEAYYRLANNNRVGGAVKAGAAMLDTTASTVVRVLKQYPLGRLAAFAYAIFIHLFIWILINRLQHRALSTDHLMAANATHGDLHP</sequence>
<keyword evidence="6 9" id="KW-0472">Membrane</keyword>
<evidence type="ECO:0000256" key="2">
    <source>
        <dbReference type="ARBA" id="ARBA00022692"/>
    </source>
</evidence>
<evidence type="ECO:0000256" key="3">
    <source>
        <dbReference type="ARBA" id="ARBA00022989"/>
    </source>
</evidence>
<evidence type="ECO:0000256" key="8">
    <source>
        <dbReference type="SAM" id="MobiDB-lite"/>
    </source>
</evidence>
<evidence type="ECO:0000256" key="6">
    <source>
        <dbReference type="ARBA" id="ARBA00023136"/>
    </source>
</evidence>
<evidence type="ECO:0000256" key="5">
    <source>
        <dbReference type="ARBA" id="ARBA00023054"/>
    </source>
</evidence>
<feature type="coiled-coil region" evidence="7">
    <location>
        <begin position="375"/>
        <end position="402"/>
    </location>
</feature>
<dbReference type="InterPro" id="IPR019177">
    <property type="entry name" value="Golgin_subfamily_A_member_5"/>
</dbReference>
<evidence type="ECO:0000256" key="9">
    <source>
        <dbReference type="SAM" id="Phobius"/>
    </source>
</evidence>
<evidence type="ECO:0008006" key="12">
    <source>
        <dbReference type="Google" id="ProtNLM"/>
    </source>
</evidence>
<dbReference type="Pfam" id="PF09787">
    <property type="entry name" value="Golgin_A5"/>
    <property type="match status" value="1"/>
</dbReference>
<dbReference type="PANTHER" id="PTHR13815">
    <property type="entry name" value="GOLGIN-84"/>
    <property type="match status" value="1"/>
</dbReference>
<keyword evidence="2 9" id="KW-0812">Transmembrane</keyword>